<dbReference type="Proteomes" id="UP000218432">
    <property type="component" value="Chromosome 2"/>
</dbReference>
<evidence type="ECO:0000313" key="4">
    <source>
        <dbReference type="Proteomes" id="UP000218432"/>
    </source>
</evidence>
<dbReference type="CDD" id="cd00211">
    <property type="entry name" value="PTS_IIA_fru"/>
    <property type="match status" value="1"/>
</dbReference>
<dbReference type="Gene3D" id="3.40.930.10">
    <property type="entry name" value="Mannitol-specific EII, Chain A"/>
    <property type="match status" value="1"/>
</dbReference>
<feature type="domain" description="PTS EIIA type-2" evidence="2">
    <location>
        <begin position="29"/>
        <end position="172"/>
    </location>
</feature>
<dbReference type="EMBL" id="AP018112">
    <property type="protein sequence ID" value="BAX62759.1"/>
    <property type="molecule type" value="Genomic_DNA"/>
</dbReference>
<dbReference type="PROSITE" id="PS00372">
    <property type="entry name" value="PTS_EIIA_TYPE_2_HIS"/>
    <property type="match status" value="1"/>
</dbReference>
<reference evidence="3 4" key="1">
    <citation type="journal article" date="2017" name="Genome Announc.">
        <title>Complete Genome Sequence of Burkholderia stabilis FERMP-21014.</title>
        <authorList>
            <person name="Konishi K."/>
            <person name="Kumagai T."/>
            <person name="Sakasegawa S."/>
            <person name="Tamura T."/>
        </authorList>
    </citation>
    <scope>NUCLEOTIDE SEQUENCE [LARGE SCALE GENOMIC DNA]</scope>
    <source>
        <strain evidence="3 4">FERMP-21014</strain>
    </source>
</reference>
<dbReference type="AlphaFoldDB" id="A0A1Y1BWU9"/>
<dbReference type="PANTHER" id="PTHR47738:SF1">
    <property type="entry name" value="NITROGEN REGULATORY PROTEIN"/>
    <property type="match status" value="1"/>
</dbReference>
<organism evidence="3 4">
    <name type="scientific">Burkholderia stabilis</name>
    <dbReference type="NCBI Taxonomy" id="95485"/>
    <lineage>
        <taxon>Bacteria</taxon>
        <taxon>Pseudomonadati</taxon>
        <taxon>Pseudomonadota</taxon>
        <taxon>Betaproteobacteria</taxon>
        <taxon>Burkholderiales</taxon>
        <taxon>Burkholderiaceae</taxon>
        <taxon>Burkholderia</taxon>
        <taxon>Burkholderia cepacia complex</taxon>
    </lineage>
</organism>
<dbReference type="SUPFAM" id="SSF55804">
    <property type="entry name" value="Phoshotransferase/anion transport protein"/>
    <property type="match status" value="1"/>
</dbReference>
<evidence type="ECO:0000256" key="1">
    <source>
        <dbReference type="SAM" id="MobiDB-lite"/>
    </source>
</evidence>
<dbReference type="InterPro" id="IPR016152">
    <property type="entry name" value="PTrfase/Anion_transptr"/>
</dbReference>
<dbReference type="PANTHER" id="PTHR47738">
    <property type="entry name" value="PTS SYSTEM FRUCTOSE-LIKE EIIA COMPONENT-RELATED"/>
    <property type="match status" value="1"/>
</dbReference>
<dbReference type="GO" id="GO:0030295">
    <property type="term" value="F:protein kinase activator activity"/>
    <property type="evidence" value="ECO:0007669"/>
    <property type="project" value="TreeGrafter"/>
</dbReference>
<dbReference type="PROSITE" id="PS51094">
    <property type="entry name" value="PTS_EIIA_TYPE_2"/>
    <property type="match status" value="1"/>
</dbReference>
<evidence type="ECO:0000313" key="3">
    <source>
        <dbReference type="EMBL" id="BAX62759.1"/>
    </source>
</evidence>
<gene>
    <name evidence="3" type="ORF">BSFP_056270</name>
</gene>
<accession>A0A1Y1BWU9</accession>
<protein>
    <submittedName>
        <fullName evidence="3">PTS fructose transporter subunit IIA</fullName>
    </submittedName>
</protein>
<dbReference type="RefSeq" id="WP_096475129.1">
    <property type="nucleotide sequence ID" value="NZ_AP018112.1"/>
</dbReference>
<name>A0A1Y1BWU9_9BURK</name>
<feature type="region of interest" description="Disordered" evidence="1">
    <location>
        <begin position="153"/>
        <end position="173"/>
    </location>
</feature>
<sequence length="173" mass="18852">MQTQQAAVGGHPDLPHRRGGLPLAARLADACPPDNILLDVPVESAIQLFDLAARTIARSSGVSAERIRAELTKREQLGSTGLGQGVAIPHARVEGLGSAVALFVRALYPFAFNAPDRKPVREFIVLVLPKEDDRAHLELLADAARCFSERPFRQASRDAQTPGEIHRLMQRTH</sequence>
<dbReference type="InterPro" id="IPR051541">
    <property type="entry name" value="PTS_SugarTrans_NitroReg"/>
</dbReference>
<proteinExistence type="predicted"/>
<dbReference type="InterPro" id="IPR002178">
    <property type="entry name" value="PTS_EIIA_type-2_dom"/>
</dbReference>
<evidence type="ECO:0000259" key="2">
    <source>
        <dbReference type="PROSITE" id="PS51094"/>
    </source>
</evidence>
<dbReference type="Pfam" id="PF00359">
    <property type="entry name" value="PTS_EIIA_2"/>
    <property type="match status" value="1"/>
</dbReference>